<keyword evidence="2" id="KW-0812">Transmembrane</keyword>
<gene>
    <name evidence="4" type="ORF">MNBD_IGNAVI01-632</name>
</gene>
<feature type="region of interest" description="Disordered" evidence="1">
    <location>
        <begin position="222"/>
        <end position="254"/>
    </location>
</feature>
<keyword evidence="2" id="KW-0472">Membrane</keyword>
<dbReference type="GO" id="GO:0030527">
    <property type="term" value="F:structural constituent of chromatin"/>
    <property type="evidence" value="ECO:0007669"/>
    <property type="project" value="InterPro"/>
</dbReference>
<evidence type="ECO:0000313" key="4">
    <source>
        <dbReference type="EMBL" id="VAX26687.1"/>
    </source>
</evidence>
<dbReference type="PROSITE" id="PS51724">
    <property type="entry name" value="SPOR"/>
    <property type="match status" value="1"/>
</dbReference>
<dbReference type="Gene3D" id="3.30.70.1070">
    <property type="entry name" value="Sporulation related repeat"/>
    <property type="match status" value="1"/>
</dbReference>
<dbReference type="EMBL" id="UOGD01000353">
    <property type="protein sequence ID" value="VAX26687.1"/>
    <property type="molecule type" value="Genomic_DNA"/>
</dbReference>
<dbReference type="GO" id="GO:0003677">
    <property type="term" value="F:DNA binding"/>
    <property type="evidence" value="ECO:0007669"/>
    <property type="project" value="InterPro"/>
</dbReference>
<dbReference type="AlphaFoldDB" id="A0A3B1DDF7"/>
<name>A0A3B1DDF7_9ZZZZ</name>
<dbReference type="Pfam" id="PF00216">
    <property type="entry name" value="Bac_DNA_binding"/>
    <property type="match status" value="1"/>
</dbReference>
<dbReference type="InterPro" id="IPR007730">
    <property type="entry name" value="SPOR-like_dom"/>
</dbReference>
<reference evidence="4" key="1">
    <citation type="submission" date="2018-06" db="EMBL/GenBank/DDBJ databases">
        <authorList>
            <person name="Zhirakovskaya E."/>
        </authorList>
    </citation>
    <scope>NUCLEOTIDE SEQUENCE</scope>
</reference>
<dbReference type="SUPFAM" id="SSF47729">
    <property type="entry name" value="IHF-like DNA-binding proteins"/>
    <property type="match status" value="1"/>
</dbReference>
<accession>A0A3B1DDF7</accession>
<organism evidence="4">
    <name type="scientific">hydrothermal vent metagenome</name>
    <dbReference type="NCBI Taxonomy" id="652676"/>
    <lineage>
        <taxon>unclassified sequences</taxon>
        <taxon>metagenomes</taxon>
        <taxon>ecological metagenomes</taxon>
    </lineage>
</organism>
<feature type="compositionally biased region" description="Acidic residues" evidence="1">
    <location>
        <begin position="234"/>
        <end position="244"/>
    </location>
</feature>
<feature type="compositionally biased region" description="Basic and acidic residues" evidence="1">
    <location>
        <begin position="222"/>
        <end position="233"/>
    </location>
</feature>
<proteinExistence type="predicted"/>
<feature type="domain" description="SPOR" evidence="3">
    <location>
        <begin position="402"/>
        <end position="472"/>
    </location>
</feature>
<evidence type="ECO:0000259" key="3">
    <source>
        <dbReference type="PROSITE" id="PS51724"/>
    </source>
</evidence>
<evidence type="ECO:0000256" key="1">
    <source>
        <dbReference type="SAM" id="MobiDB-lite"/>
    </source>
</evidence>
<dbReference type="InterPro" id="IPR010992">
    <property type="entry name" value="IHF-like_DNA-bd_dom_sf"/>
</dbReference>
<sequence>MEKQVLQEKILKVTELSEEHIEKVFESFLKKVSEVLDINQTIKIENIGFFQLKKEPVSRLERDSSKKSKKILIYKSVESIRSLGDENFLKLEIESTHEEPTAFSDSVFNLSIDKPSTIFDESESEAGKQTDEELENSIQSKIKELVASGVILDGYELLNKDFISADEESEAEDISVDDIDEKSMEEFEKQFSQSEEFDDSLIEDSIIKESEKDLDTDFHFDESLTSDEQKEEIVSEESEIEAASEPEHKSPFDELNDLVNKEKKSEVEENVNSQTVYDEVKSSLRKNDKGNKRLLILLFASVFVILLIAIIYFTSAPSTTQTQTFVAQKETTPQKPIPPAAKVDTTVTDSVKSKETTSEVVLLKNESKKQIKKEIPKQAPKTNYTGLYRKIPNDVRITDRIYFDGKKYTIQISSWKSRTIAQHEVQRLKKRGFDAFIYKVFIKSKNATYNRVRVGYFNTKNEAAQFLKSNKL</sequence>
<evidence type="ECO:0000256" key="2">
    <source>
        <dbReference type="SAM" id="Phobius"/>
    </source>
</evidence>
<dbReference type="InterPro" id="IPR000119">
    <property type="entry name" value="Hist_DNA-bd"/>
</dbReference>
<keyword evidence="2" id="KW-1133">Transmembrane helix</keyword>
<dbReference type="InterPro" id="IPR036680">
    <property type="entry name" value="SPOR-like_sf"/>
</dbReference>
<dbReference type="GO" id="GO:0042834">
    <property type="term" value="F:peptidoglycan binding"/>
    <property type="evidence" value="ECO:0007669"/>
    <property type="project" value="InterPro"/>
</dbReference>
<feature type="region of interest" description="Disordered" evidence="1">
    <location>
        <begin position="327"/>
        <end position="349"/>
    </location>
</feature>
<feature type="transmembrane region" description="Helical" evidence="2">
    <location>
        <begin position="294"/>
        <end position="313"/>
    </location>
</feature>
<dbReference type="SUPFAM" id="SSF110997">
    <property type="entry name" value="Sporulation related repeat"/>
    <property type="match status" value="1"/>
</dbReference>
<dbReference type="Pfam" id="PF05036">
    <property type="entry name" value="SPOR"/>
    <property type="match status" value="1"/>
</dbReference>
<protein>
    <recommendedName>
        <fullName evidence="3">SPOR domain-containing protein</fullName>
    </recommendedName>
</protein>